<dbReference type="EMBL" id="BART01004233">
    <property type="protein sequence ID" value="GAG68266.1"/>
    <property type="molecule type" value="Genomic_DNA"/>
</dbReference>
<dbReference type="GO" id="GO:0006310">
    <property type="term" value="P:DNA recombination"/>
    <property type="evidence" value="ECO:0007669"/>
    <property type="project" value="UniProtKB-KW"/>
</dbReference>
<proteinExistence type="predicted"/>
<evidence type="ECO:0000313" key="3">
    <source>
        <dbReference type="EMBL" id="GAG68266.1"/>
    </source>
</evidence>
<keyword evidence="1" id="KW-0233">DNA recombination</keyword>
<gene>
    <name evidence="3" type="ORF">S01H4_10830</name>
</gene>
<dbReference type="InterPro" id="IPR013762">
    <property type="entry name" value="Integrase-like_cat_sf"/>
</dbReference>
<dbReference type="PROSITE" id="PS51898">
    <property type="entry name" value="TYR_RECOMBINASE"/>
    <property type="match status" value="1"/>
</dbReference>
<dbReference type="SUPFAM" id="SSF56349">
    <property type="entry name" value="DNA breaking-rejoining enzymes"/>
    <property type="match status" value="1"/>
</dbReference>
<dbReference type="InterPro" id="IPR011010">
    <property type="entry name" value="DNA_brk_join_enz"/>
</dbReference>
<dbReference type="Pfam" id="PF00589">
    <property type="entry name" value="Phage_integrase"/>
    <property type="match status" value="1"/>
</dbReference>
<feature type="non-terminal residue" evidence="3">
    <location>
        <position position="1"/>
    </location>
</feature>
<dbReference type="AlphaFoldDB" id="X1B8E3"/>
<evidence type="ECO:0000259" key="2">
    <source>
        <dbReference type="PROSITE" id="PS51898"/>
    </source>
</evidence>
<feature type="domain" description="Tyr recombinase" evidence="2">
    <location>
        <begin position="1"/>
        <end position="110"/>
    </location>
</feature>
<evidence type="ECO:0000256" key="1">
    <source>
        <dbReference type="ARBA" id="ARBA00023172"/>
    </source>
</evidence>
<comment type="caution">
    <text evidence="3">The sequence shown here is derived from an EMBL/GenBank/DDBJ whole genome shotgun (WGS) entry which is preliminary data.</text>
</comment>
<reference evidence="3" key="1">
    <citation type="journal article" date="2014" name="Front. Microbiol.">
        <title>High frequency of phylogenetically diverse reductive dehalogenase-homologous genes in deep subseafloor sedimentary metagenomes.</title>
        <authorList>
            <person name="Kawai M."/>
            <person name="Futagami T."/>
            <person name="Toyoda A."/>
            <person name="Takaki Y."/>
            <person name="Nishi S."/>
            <person name="Hori S."/>
            <person name="Arai W."/>
            <person name="Tsubouchi T."/>
            <person name="Morono Y."/>
            <person name="Uchiyama I."/>
            <person name="Ito T."/>
            <person name="Fujiyama A."/>
            <person name="Inagaki F."/>
            <person name="Takami H."/>
        </authorList>
    </citation>
    <scope>NUCLEOTIDE SEQUENCE</scope>
    <source>
        <strain evidence="3">Expedition CK06-06</strain>
    </source>
</reference>
<accession>X1B8E3</accession>
<name>X1B8E3_9ZZZZ</name>
<protein>
    <recommendedName>
        <fullName evidence="2">Tyr recombinase domain-containing protein</fullName>
    </recommendedName>
</protein>
<dbReference type="GO" id="GO:0015074">
    <property type="term" value="P:DNA integration"/>
    <property type="evidence" value="ECO:0007669"/>
    <property type="project" value="InterPro"/>
</dbReference>
<dbReference type="Gene3D" id="1.10.443.10">
    <property type="entry name" value="Intergrase catalytic core"/>
    <property type="match status" value="1"/>
</dbReference>
<dbReference type="GO" id="GO:0003677">
    <property type="term" value="F:DNA binding"/>
    <property type="evidence" value="ECO:0007669"/>
    <property type="project" value="InterPro"/>
</dbReference>
<organism evidence="3">
    <name type="scientific">marine sediment metagenome</name>
    <dbReference type="NCBI Taxonomy" id="412755"/>
    <lineage>
        <taxon>unclassified sequences</taxon>
        <taxon>metagenomes</taxon>
        <taxon>ecological metagenomes</taxon>
    </lineage>
</organism>
<dbReference type="InterPro" id="IPR002104">
    <property type="entry name" value="Integrase_catalytic"/>
</dbReference>
<sequence>RRIYSQNSKVKTICINSIATATIRKMESQDDYIFPIKRRHPSVIRKTVYKIRKLTEINDFNFHQLRHTTSTLVSSQVGLATAKIILGHSDLKTTMKYTHPGIEEQRKGVAKIEQFYFDLMPK</sequence>